<dbReference type="eggNOG" id="COG3679">
    <property type="taxonomic scope" value="Bacteria"/>
</dbReference>
<gene>
    <name evidence="1" type="ordered locus">Aflv_2298</name>
</gene>
<reference evidence="1 2" key="1">
    <citation type="journal article" date="2008" name="Genome Biol.">
        <title>Encapsulated in silica: genome, proteome and physiology of the thermophilic bacterium Anoxybacillus flavithermus WK1.</title>
        <authorList>
            <person name="Saw J.H."/>
            <person name="Mountain B.W."/>
            <person name="Feng L."/>
            <person name="Omelchenko M.V."/>
            <person name="Hou S."/>
            <person name="Saito J.A."/>
            <person name="Stott M.B."/>
            <person name="Li D."/>
            <person name="Zhao G."/>
            <person name="Wu J."/>
            <person name="Galperin M.Y."/>
            <person name="Koonin E.V."/>
            <person name="Makarova K.S."/>
            <person name="Wolf Y.I."/>
            <person name="Rigden D.J."/>
            <person name="Dunfield P.F."/>
            <person name="Wang L."/>
            <person name="Alam M."/>
        </authorList>
    </citation>
    <scope>NUCLEOTIDE SEQUENCE [LARGE SCALE GENOMIC DNA]</scope>
    <source>
        <strain evidence="2">DSM 21510 / WK1</strain>
    </source>
</reference>
<evidence type="ECO:0000313" key="1">
    <source>
        <dbReference type="EMBL" id="ACJ34655.1"/>
    </source>
</evidence>
<dbReference type="STRING" id="491915.Aflv_2298"/>
<dbReference type="KEGG" id="afl:Aflv_2298"/>
<proteinExistence type="predicted"/>
<name>B7GF16_ANOFW</name>
<dbReference type="SUPFAM" id="SSF158622">
    <property type="entry name" value="YheA/YmcA-like"/>
    <property type="match status" value="1"/>
</dbReference>
<organism evidence="1 2">
    <name type="scientific">Anoxybacillus flavithermus (strain DSM 21510 / WK1)</name>
    <dbReference type="NCBI Taxonomy" id="491915"/>
    <lineage>
        <taxon>Bacteria</taxon>
        <taxon>Bacillati</taxon>
        <taxon>Bacillota</taxon>
        <taxon>Bacilli</taxon>
        <taxon>Bacillales</taxon>
        <taxon>Anoxybacillaceae</taxon>
        <taxon>Anoxybacillus</taxon>
    </lineage>
</organism>
<sequence length="120" mass="13946">MRGVCRMDVLQAIHELSIAIRTSEPFAELRRAYEQVQRDPTAHQLFTKFRALQKQFQQKQMSGFPVSDADVELLQQHLHVIEMNENIARLIHAEERLNELFAKAMSAMIQPIDELYDGHS</sequence>
<protein>
    <submittedName>
        <fullName evidence="1">Uncharacterized conserved protein</fullName>
    </submittedName>
</protein>
<dbReference type="EMBL" id="CP000922">
    <property type="protein sequence ID" value="ACJ34655.1"/>
    <property type="molecule type" value="Genomic_DNA"/>
</dbReference>
<dbReference type="Pfam" id="PF06133">
    <property type="entry name" value="Com_YlbF"/>
    <property type="match status" value="1"/>
</dbReference>
<dbReference type="InterPro" id="IPR023378">
    <property type="entry name" value="YheA/YmcA-like_dom_sf"/>
</dbReference>
<dbReference type="InterPro" id="IPR010368">
    <property type="entry name" value="Com_YlbF"/>
</dbReference>
<dbReference type="HOGENOM" id="CLU_140243_3_0_9"/>
<dbReference type="AlphaFoldDB" id="B7GF16"/>
<accession>B7GF16</accession>
<evidence type="ECO:0000313" key="2">
    <source>
        <dbReference type="Proteomes" id="UP000000742"/>
    </source>
</evidence>
<dbReference type="Gene3D" id="1.20.1500.10">
    <property type="entry name" value="YheA/YmcA-like"/>
    <property type="match status" value="1"/>
</dbReference>
<dbReference type="Proteomes" id="UP000000742">
    <property type="component" value="Chromosome"/>
</dbReference>